<dbReference type="Proteomes" id="UP000325933">
    <property type="component" value="Unassembled WGS sequence"/>
</dbReference>
<reference evidence="4 5" key="1">
    <citation type="submission" date="2019-09" db="EMBL/GenBank/DDBJ databases">
        <authorList>
            <person name="Feng G."/>
        </authorList>
    </citation>
    <scope>NUCLEOTIDE SEQUENCE [LARGE SCALE GENOMIC DNA]</scope>
    <source>
        <strain evidence="3 4">KACC 19283</strain>
        <strain evidence="2 5">KACC 19284</strain>
    </source>
</reference>
<dbReference type="Proteomes" id="UP000326364">
    <property type="component" value="Unassembled WGS sequence"/>
</dbReference>
<dbReference type="EMBL" id="VYQA01000011">
    <property type="protein sequence ID" value="KAA9027913.1"/>
    <property type="molecule type" value="Genomic_DNA"/>
</dbReference>
<dbReference type="RefSeq" id="WP_150426266.1">
    <property type="nucleotide sequence ID" value="NZ_VYQA01000011.1"/>
</dbReference>
<protein>
    <submittedName>
        <fullName evidence="3">DUF3617 domain-containing protein</fullName>
    </submittedName>
</protein>
<dbReference type="PROSITE" id="PS51257">
    <property type="entry name" value="PROKAR_LIPOPROTEIN"/>
    <property type="match status" value="1"/>
</dbReference>
<keyword evidence="5" id="KW-1185">Reference proteome</keyword>
<dbReference type="InterPro" id="IPR022061">
    <property type="entry name" value="DUF3617"/>
</dbReference>
<dbReference type="Pfam" id="PF12276">
    <property type="entry name" value="DUF3617"/>
    <property type="match status" value="1"/>
</dbReference>
<sequence length="172" mass="17915">MRKTWHAALPLTLICGSTLGLAGCGSDPAPAPKAEEAPVLMQAGQWTLTRKTTGYNTPTVTPAQYQEALKQVGEDKICIAIDQDGLPDPDAIAGKEGSDCSYKDKMARKGRLIATLSCKAGAGTSDITVEGNYTADTLTLGTTMTKTEGGKPVLRTTHDLTGTRTGDCAKAG</sequence>
<dbReference type="AlphaFoldDB" id="A0A5J5HYF2"/>
<dbReference type="EMBL" id="VYQB01000011">
    <property type="protein sequence ID" value="KAA9014988.1"/>
    <property type="molecule type" value="Genomic_DNA"/>
</dbReference>
<organism evidence="3 4">
    <name type="scientific">Sphingobium limneticum</name>
    <dbReference type="NCBI Taxonomy" id="1007511"/>
    <lineage>
        <taxon>Bacteria</taxon>
        <taxon>Pseudomonadati</taxon>
        <taxon>Pseudomonadota</taxon>
        <taxon>Alphaproteobacteria</taxon>
        <taxon>Sphingomonadales</taxon>
        <taxon>Sphingomonadaceae</taxon>
        <taxon>Sphingobium</taxon>
    </lineage>
</organism>
<evidence type="ECO:0000313" key="2">
    <source>
        <dbReference type="EMBL" id="KAA9014988.1"/>
    </source>
</evidence>
<proteinExistence type="predicted"/>
<feature type="signal peptide" evidence="1">
    <location>
        <begin position="1"/>
        <end position="22"/>
    </location>
</feature>
<comment type="caution">
    <text evidence="3">The sequence shown here is derived from an EMBL/GenBank/DDBJ whole genome shotgun (WGS) entry which is preliminary data.</text>
</comment>
<gene>
    <name evidence="3" type="ORF">F4U95_15260</name>
    <name evidence="2" type="ORF">F4U96_15135</name>
</gene>
<feature type="chain" id="PRO_5023836043" evidence="1">
    <location>
        <begin position="23"/>
        <end position="172"/>
    </location>
</feature>
<name>A0A5J5HYF2_9SPHN</name>
<evidence type="ECO:0000313" key="3">
    <source>
        <dbReference type="EMBL" id="KAA9027913.1"/>
    </source>
</evidence>
<evidence type="ECO:0000313" key="5">
    <source>
        <dbReference type="Proteomes" id="UP000326364"/>
    </source>
</evidence>
<evidence type="ECO:0000313" key="4">
    <source>
        <dbReference type="Proteomes" id="UP000325933"/>
    </source>
</evidence>
<evidence type="ECO:0000256" key="1">
    <source>
        <dbReference type="SAM" id="SignalP"/>
    </source>
</evidence>
<accession>A0A5J5HYF2</accession>
<keyword evidence="1" id="KW-0732">Signal</keyword>